<evidence type="ECO:0000313" key="21">
    <source>
        <dbReference type="Proteomes" id="UP000556329"/>
    </source>
</evidence>
<dbReference type="EC" id="1.3.98.3" evidence="15"/>
<comment type="caution">
    <text evidence="20">The sequence shown here is derived from an EMBL/GenBank/DDBJ whole genome shotgun (WGS) entry which is preliminary data.</text>
</comment>
<name>A0A841PDE7_9HYPH</name>
<evidence type="ECO:0000256" key="2">
    <source>
        <dbReference type="ARBA" id="ARBA00004785"/>
    </source>
</evidence>
<keyword evidence="21" id="KW-1185">Reference proteome</keyword>
<comment type="similarity">
    <text evidence="3 15">Belongs to the anaerobic coproporphyrinogen-III oxidase family.</text>
</comment>
<dbReference type="UniPathway" id="UPA00251">
    <property type="reaction ID" value="UER00323"/>
</dbReference>
<accession>A0A841PDE7</accession>
<feature type="binding site" evidence="16">
    <location>
        <position position="298"/>
    </location>
    <ligand>
        <name>S-adenosyl-L-methionine</name>
        <dbReference type="ChEBI" id="CHEBI:59789"/>
        <label>2</label>
    </ligand>
</feature>
<feature type="domain" description="Radical SAM core" evidence="19">
    <location>
        <begin position="101"/>
        <end position="338"/>
    </location>
</feature>
<evidence type="ECO:0000256" key="15">
    <source>
        <dbReference type="PIRNR" id="PIRNR000167"/>
    </source>
</evidence>
<dbReference type="GO" id="GO:0004109">
    <property type="term" value="F:coproporphyrinogen oxidase activity"/>
    <property type="evidence" value="ECO:0007669"/>
    <property type="project" value="InterPro"/>
</dbReference>
<dbReference type="NCBIfam" id="TIGR00538">
    <property type="entry name" value="hemN"/>
    <property type="match status" value="1"/>
</dbReference>
<dbReference type="Proteomes" id="UP000556329">
    <property type="component" value="Unassembled WGS sequence"/>
</dbReference>
<feature type="binding site" evidence="16">
    <location>
        <position position="239"/>
    </location>
    <ligand>
        <name>S-adenosyl-L-methionine</name>
        <dbReference type="ChEBI" id="CHEBI:59789"/>
        <label>2</label>
    </ligand>
</feature>
<comment type="cofactor">
    <cofactor evidence="15 17">
        <name>[4Fe-4S] cluster</name>
        <dbReference type="ChEBI" id="CHEBI:49883"/>
    </cofactor>
    <text evidence="15 17">Binds 1 [4Fe-4S] cluster. The cluster is coordinated with 3 cysteines and an exchangeable S-adenosyl-L-methionine.</text>
</comment>
<dbReference type="SFLD" id="SFLDG01082">
    <property type="entry name" value="B12-binding_domain_containing"/>
    <property type="match status" value="1"/>
</dbReference>
<gene>
    <name evidence="20" type="ORF">HNQ71_001514</name>
</gene>
<evidence type="ECO:0000256" key="17">
    <source>
        <dbReference type="PIRSR" id="PIRSR000167-2"/>
    </source>
</evidence>
<dbReference type="PIRSF" id="PIRSF000167">
    <property type="entry name" value="HemN"/>
    <property type="match status" value="1"/>
</dbReference>
<dbReference type="InterPro" id="IPR006638">
    <property type="entry name" value="Elp3/MiaA/NifB-like_rSAM"/>
</dbReference>
<evidence type="ECO:0000256" key="1">
    <source>
        <dbReference type="ARBA" id="ARBA00004496"/>
    </source>
</evidence>
<evidence type="ECO:0000256" key="8">
    <source>
        <dbReference type="ARBA" id="ARBA00022723"/>
    </source>
</evidence>
<comment type="catalytic activity">
    <reaction evidence="14 15">
        <text>coproporphyrinogen III + 2 S-adenosyl-L-methionine = protoporphyrinogen IX + 2 5'-deoxyadenosine + 2 L-methionine + 2 CO2</text>
        <dbReference type="Rhea" id="RHEA:15425"/>
        <dbReference type="ChEBI" id="CHEBI:16526"/>
        <dbReference type="ChEBI" id="CHEBI:17319"/>
        <dbReference type="ChEBI" id="CHEBI:57307"/>
        <dbReference type="ChEBI" id="CHEBI:57309"/>
        <dbReference type="ChEBI" id="CHEBI:57844"/>
        <dbReference type="ChEBI" id="CHEBI:59789"/>
        <dbReference type="EC" id="1.3.98.3"/>
    </reaction>
</comment>
<feature type="region of interest" description="Disordered" evidence="18">
    <location>
        <begin position="1"/>
        <end position="20"/>
    </location>
</feature>
<evidence type="ECO:0000256" key="11">
    <source>
        <dbReference type="ARBA" id="ARBA00023014"/>
    </source>
</evidence>
<dbReference type="SUPFAM" id="SSF102114">
    <property type="entry name" value="Radical SAM enzymes"/>
    <property type="match status" value="1"/>
</dbReference>
<keyword evidence="8 15" id="KW-0479">Metal-binding</keyword>
<keyword evidence="11 15" id="KW-0411">Iron-sulfur</keyword>
<dbReference type="EMBL" id="JACHEF010000001">
    <property type="protein sequence ID" value="MBB6408870.1"/>
    <property type="molecule type" value="Genomic_DNA"/>
</dbReference>
<keyword evidence="5 15" id="KW-0004">4Fe-4S</keyword>
<evidence type="ECO:0000259" key="19">
    <source>
        <dbReference type="PROSITE" id="PS51918"/>
    </source>
</evidence>
<keyword evidence="12 15" id="KW-0627">Porphyrin biosynthesis</keyword>
<feature type="binding site" evidence="16">
    <location>
        <position position="200"/>
    </location>
    <ligand>
        <name>S-adenosyl-L-methionine</name>
        <dbReference type="ChEBI" id="CHEBI:59789"/>
        <label>1</label>
    </ligand>
</feature>
<evidence type="ECO:0000256" key="9">
    <source>
        <dbReference type="ARBA" id="ARBA00023002"/>
    </source>
</evidence>
<dbReference type="SFLD" id="SFLDS00029">
    <property type="entry name" value="Radical_SAM"/>
    <property type="match status" value="1"/>
</dbReference>
<organism evidence="20 21">
    <name type="scientific">Mesorhizobium sangaii</name>
    <dbReference type="NCBI Taxonomy" id="505389"/>
    <lineage>
        <taxon>Bacteria</taxon>
        <taxon>Pseudomonadati</taxon>
        <taxon>Pseudomonadota</taxon>
        <taxon>Alphaproteobacteria</taxon>
        <taxon>Hyphomicrobiales</taxon>
        <taxon>Phyllobacteriaceae</taxon>
        <taxon>Mesorhizobium</taxon>
    </lineage>
</organism>
<keyword evidence="9 15" id="KW-0560">Oxidoreductase</keyword>
<evidence type="ECO:0000256" key="4">
    <source>
        <dbReference type="ARBA" id="ARBA00011245"/>
    </source>
</evidence>
<comment type="function">
    <text evidence="13">Involved in the heme biosynthesis. Catalyzes the anaerobic oxidative decarboxylation of propionate groups of rings A and B of coproporphyrinogen III to yield the vinyl groups in protoporphyrinogen IX.</text>
</comment>
<dbReference type="Gene3D" id="3.80.30.20">
    <property type="entry name" value="tm_1862 like domain"/>
    <property type="match status" value="1"/>
</dbReference>
<keyword evidence="6 15" id="KW-0963">Cytoplasm</keyword>
<keyword evidence="10 15" id="KW-0408">Iron</keyword>
<dbReference type="GO" id="GO:0006782">
    <property type="term" value="P:protoporphyrinogen IX biosynthetic process"/>
    <property type="evidence" value="ECO:0007669"/>
    <property type="project" value="UniProtKB-UniPathway"/>
</dbReference>
<dbReference type="InterPro" id="IPR007197">
    <property type="entry name" value="rSAM"/>
</dbReference>
<evidence type="ECO:0000256" key="6">
    <source>
        <dbReference type="ARBA" id="ARBA00022490"/>
    </source>
</evidence>
<evidence type="ECO:0000256" key="18">
    <source>
        <dbReference type="SAM" id="MobiDB-lite"/>
    </source>
</evidence>
<dbReference type="CDD" id="cd01335">
    <property type="entry name" value="Radical_SAM"/>
    <property type="match status" value="1"/>
</dbReference>
<dbReference type="AlphaFoldDB" id="A0A841PDE7"/>
<feature type="binding site" evidence="16">
    <location>
        <position position="264"/>
    </location>
    <ligand>
        <name>S-adenosyl-L-methionine</name>
        <dbReference type="ChEBI" id="CHEBI:59789"/>
        <label>2</label>
    </ligand>
</feature>
<dbReference type="PROSITE" id="PS51918">
    <property type="entry name" value="RADICAL_SAM"/>
    <property type="match status" value="1"/>
</dbReference>
<feature type="binding site" evidence="17">
    <location>
        <position position="116"/>
    </location>
    <ligand>
        <name>[4Fe-4S] cluster</name>
        <dbReference type="ChEBI" id="CHEBI:49883"/>
        <note>4Fe-4S-S-AdoMet</note>
    </ligand>
</feature>
<feature type="binding site" evidence="16">
    <location>
        <position position="384"/>
    </location>
    <ligand>
        <name>S-adenosyl-L-methionine</name>
        <dbReference type="ChEBI" id="CHEBI:59789"/>
        <label>1</label>
    </ligand>
</feature>
<evidence type="ECO:0000256" key="13">
    <source>
        <dbReference type="ARBA" id="ARBA00024295"/>
    </source>
</evidence>
<comment type="subcellular location">
    <subcellularLocation>
        <location evidence="1 15">Cytoplasm</location>
    </subcellularLocation>
</comment>
<dbReference type="SFLD" id="SFLDG01065">
    <property type="entry name" value="anaerobic_coproporphyrinogen-I"/>
    <property type="match status" value="1"/>
</dbReference>
<dbReference type="PANTHER" id="PTHR13932:SF6">
    <property type="entry name" value="OXYGEN-INDEPENDENT COPROPORPHYRINOGEN III OXIDASE"/>
    <property type="match status" value="1"/>
</dbReference>
<evidence type="ECO:0000256" key="7">
    <source>
        <dbReference type="ARBA" id="ARBA00022691"/>
    </source>
</evidence>
<protein>
    <recommendedName>
        <fullName evidence="15">Coproporphyrinogen-III oxidase</fullName>
        <ecNumber evidence="15">1.3.98.3</ecNumber>
    </recommendedName>
</protein>
<evidence type="ECO:0000313" key="20">
    <source>
        <dbReference type="EMBL" id="MBB6408870.1"/>
    </source>
</evidence>
<comment type="pathway">
    <text evidence="2 15">Porphyrin-containing compound metabolism; protoporphyrin-IX biosynthesis; protoporphyrinogen-IX from coproporphyrinogen-III (AdoMet route): step 1/1.</text>
</comment>
<dbReference type="GO" id="GO:0051539">
    <property type="term" value="F:4 iron, 4 sulfur cluster binding"/>
    <property type="evidence" value="ECO:0007669"/>
    <property type="project" value="UniProtKB-KW"/>
</dbReference>
<dbReference type="InterPro" id="IPR023404">
    <property type="entry name" value="rSAM_horseshoe"/>
</dbReference>
<evidence type="ECO:0000256" key="5">
    <source>
        <dbReference type="ARBA" id="ARBA00022485"/>
    </source>
</evidence>
<dbReference type="Pfam" id="PF04055">
    <property type="entry name" value="Radical_SAM"/>
    <property type="match status" value="1"/>
</dbReference>
<dbReference type="PANTHER" id="PTHR13932">
    <property type="entry name" value="COPROPORPHYRINIGEN III OXIDASE"/>
    <property type="match status" value="1"/>
</dbReference>
<dbReference type="Gene3D" id="1.10.10.920">
    <property type="match status" value="1"/>
</dbReference>
<feature type="binding site" evidence="17">
    <location>
        <position position="123"/>
    </location>
    <ligand>
        <name>[4Fe-4S] cluster</name>
        <dbReference type="ChEBI" id="CHEBI:49883"/>
        <note>4Fe-4S-S-AdoMet</note>
    </ligand>
</feature>
<feature type="compositionally biased region" description="Basic residues" evidence="18">
    <location>
        <begin position="1"/>
        <end position="10"/>
    </location>
</feature>
<dbReference type="SMART" id="SM00729">
    <property type="entry name" value="Elp3"/>
    <property type="match status" value="1"/>
</dbReference>
<comment type="subunit">
    <text evidence="4">Monomer.</text>
</comment>
<evidence type="ECO:0000256" key="14">
    <source>
        <dbReference type="ARBA" id="ARBA00048321"/>
    </source>
</evidence>
<dbReference type="GO" id="GO:0005737">
    <property type="term" value="C:cytoplasm"/>
    <property type="evidence" value="ECO:0007669"/>
    <property type="project" value="UniProtKB-SubCell"/>
</dbReference>
<dbReference type="InterPro" id="IPR004558">
    <property type="entry name" value="Coprogen_oxidase_HemN"/>
</dbReference>
<dbReference type="InterPro" id="IPR058240">
    <property type="entry name" value="rSAM_sf"/>
</dbReference>
<sequence>MNVLAHRHLDRPKDSMCPQSNIGGQENVVAVCPGEALTEIKAAGIQCGQYRAMQRGANSDMRPELVARLGENVPRYTSYPTTPHFHSGIDAAVCRDWLRALDEGDEISLYLHIPYCDKLCWFCACHTKQTRHYEPVTTYLRSLHAEIATVAGLVAGKGRVRAIHFGGGSPTMLKPEDMVALGTALRNSFSLLPGAKISVEIEPNDMDDARLDALAEIGMTRASLGVQDFDPKVQKAINREQSFLQTKTVVDGVRSRGVESVNLDLLYGLPHQTRESVASTVTQALTLEPDRIALFGYAHVPWFKKHQTMIDDAWLPGPAERFAQSQLAAQAIVDNGYEAIGLDHFAKPGDALAIAARAGTLHRNFQGYTEDRCETLIGFGPSSISKFRQGYAQNMPSTTEYGRMVADGGLAAVRGIAFSDDDRVRGWIIERLMCDFGFSAIELVERFGEAGQRLLAKASSTALHDPARLLELDGDRFVVPAESRPFVRSIAAKFDKYFETGKARHSVAV</sequence>
<dbReference type="InterPro" id="IPR034505">
    <property type="entry name" value="Coproporphyrinogen-III_oxidase"/>
</dbReference>
<evidence type="ECO:0000256" key="12">
    <source>
        <dbReference type="ARBA" id="ARBA00023244"/>
    </source>
</evidence>
<feature type="binding site" evidence="16">
    <location>
        <begin position="122"/>
        <end position="124"/>
    </location>
    <ligand>
        <name>S-adenosyl-L-methionine</name>
        <dbReference type="ChEBI" id="CHEBI:59789"/>
        <label>2</label>
    </ligand>
</feature>
<reference evidence="20 21" key="1">
    <citation type="submission" date="2020-08" db="EMBL/GenBank/DDBJ databases">
        <title>Genomic Encyclopedia of Type Strains, Phase IV (KMG-IV): sequencing the most valuable type-strain genomes for metagenomic binning, comparative biology and taxonomic classification.</title>
        <authorList>
            <person name="Goeker M."/>
        </authorList>
    </citation>
    <scope>NUCLEOTIDE SEQUENCE [LARGE SCALE GENOMIC DNA]</scope>
    <source>
        <strain evidence="20 21">DSM 100039</strain>
    </source>
</reference>
<proteinExistence type="inferred from homology"/>
<dbReference type="GO" id="GO:0046872">
    <property type="term" value="F:metal ion binding"/>
    <property type="evidence" value="ECO:0007669"/>
    <property type="project" value="UniProtKB-KW"/>
</dbReference>
<evidence type="ECO:0000256" key="3">
    <source>
        <dbReference type="ARBA" id="ARBA00005493"/>
    </source>
</evidence>
<feature type="binding site" evidence="17">
    <location>
        <position position="120"/>
    </location>
    <ligand>
        <name>[4Fe-4S] cluster</name>
        <dbReference type="ChEBI" id="CHEBI:49883"/>
        <note>4Fe-4S-S-AdoMet</note>
    </ligand>
</feature>
<keyword evidence="7 15" id="KW-0949">S-adenosyl-L-methionine</keyword>
<evidence type="ECO:0000256" key="10">
    <source>
        <dbReference type="ARBA" id="ARBA00023004"/>
    </source>
</evidence>
<evidence type="ECO:0000256" key="16">
    <source>
        <dbReference type="PIRSR" id="PIRSR000167-1"/>
    </source>
</evidence>
<feature type="binding site" evidence="16">
    <location>
        <position position="167"/>
    </location>
    <ligand>
        <name>S-adenosyl-L-methionine</name>
        <dbReference type="ChEBI" id="CHEBI:59789"/>
        <label>1</label>
    </ligand>
</feature>
<feature type="binding site" evidence="16">
    <location>
        <position position="227"/>
    </location>
    <ligand>
        <name>S-adenosyl-L-methionine</name>
        <dbReference type="ChEBI" id="CHEBI:59789"/>
        <label>2</label>
    </ligand>
</feature>
<feature type="binding site" evidence="16">
    <location>
        <position position="110"/>
    </location>
    <ligand>
        <name>S-adenosyl-L-methionine</name>
        <dbReference type="ChEBI" id="CHEBI:59789"/>
        <label>1</label>
    </ligand>
</feature>
<dbReference type="GO" id="GO:0051989">
    <property type="term" value="F:coproporphyrinogen dehydrogenase activity"/>
    <property type="evidence" value="ECO:0007669"/>
    <property type="project" value="UniProtKB-EC"/>
</dbReference>